<evidence type="ECO:0000256" key="3">
    <source>
        <dbReference type="ARBA" id="ARBA00022723"/>
    </source>
</evidence>
<comment type="subcellular location">
    <subcellularLocation>
        <location evidence="1">Secreted</location>
    </subcellularLocation>
</comment>
<dbReference type="Pfam" id="PF00372">
    <property type="entry name" value="Hemocyanin_M"/>
    <property type="match status" value="1"/>
</dbReference>
<dbReference type="SUPFAM" id="SSF48056">
    <property type="entry name" value="Di-copper centre-containing domain"/>
    <property type="match status" value="1"/>
</dbReference>
<name>Q8MPM7_9BILA</name>
<dbReference type="Pfam" id="PF03722">
    <property type="entry name" value="Hemocyanin_N"/>
    <property type="match status" value="1"/>
</dbReference>
<protein>
    <submittedName>
        <fullName evidence="7">Hemocyanin</fullName>
    </submittedName>
</protein>
<dbReference type="InterPro" id="IPR013788">
    <property type="entry name" value="Hemocyanin/hexamerin"/>
</dbReference>
<dbReference type="Gene3D" id="1.10.1280.10">
    <property type="entry name" value="Di-copper center containing domain from catechol oxidase"/>
    <property type="match status" value="1"/>
</dbReference>
<evidence type="ECO:0000256" key="4">
    <source>
        <dbReference type="ARBA" id="ARBA00023008"/>
    </source>
</evidence>
<dbReference type="Gene3D" id="2.60.40.1520">
    <property type="entry name" value="Hemocyanin, C-terminal domain"/>
    <property type="match status" value="1"/>
</dbReference>
<dbReference type="PROSITE" id="PS00210">
    <property type="entry name" value="HEMOCYANIN_2"/>
    <property type="match status" value="1"/>
</dbReference>
<keyword evidence="3" id="KW-0479">Metal-binding</keyword>
<dbReference type="GO" id="GO:0016491">
    <property type="term" value="F:oxidoreductase activity"/>
    <property type="evidence" value="ECO:0007669"/>
    <property type="project" value="InterPro"/>
</dbReference>
<keyword evidence="4" id="KW-0186">Copper</keyword>
<dbReference type="PROSITE" id="PS00209">
    <property type="entry name" value="HEMOCYANIN_1"/>
    <property type="match status" value="1"/>
</dbReference>
<dbReference type="InterPro" id="IPR037020">
    <property type="entry name" value="Hemocyanin_C_sf"/>
</dbReference>
<keyword evidence="2" id="KW-0964">Secreted</keyword>
<dbReference type="InterPro" id="IPR002227">
    <property type="entry name" value="Tyrosinase_Cu-bd"/>
</dbReference>
<keyword evidence="5" id="KW-1015">Disulfide bond</keyword>
<proteinExistence type="evidence at transcript level"/>
<sequence>MPSTSQQKEVLDFFNIPETRRVSRAKQKDKPSVIFKPLPAGIGKLKKGNLFSPFIKRHREESTKVIEFLLDSKDYKGFLENAASLRPVVNEILFVYCFSVALYQSPHTTNLLAPPIWQTMPYDFFDQRVENQINGIIESTKGAPDKQPIQVILEPTGNNRDPEFKLSYFREDIAINSHHWHWHVIYPVGSNPSDKKINRKGELFYYMHEQMLARYDAERLCNGMRRVKSLHDYDEIIPEGYYPRLHSKISGTEYASRQANTRMMDTLDNTVIELERFRERIEHAISVGYIELPDNTKTPLNNEQGIDILADLIEASNYSLNGAYYGDLHNTGHVMLATAHDPDKRFNSSDGVMGFVQTALRDPLFYRWHKHIDNLLQNHKRTLQPYTDKELIADKIEIKEASITSSQTKDPKNKLYTFFDTKQLNLTKGLDFGNLEQSILVTITHLQHEEFTYNIKVNNNTGKDFTGTFRIFMAPKNDDLDIPMEINEQRILMIEMDKFQLKLSPGENNITRKSEDSNVTLHKEMTWEMIENQPDTSGPSSQHYCACGWPHHLLIPKGSAQGTAFHCFIMITDWKTDEVKSSKKPTCQDAVSYCGIINDLYPDKKPMGFPFDRLIPSDLATFVSRSNMKIFDISIIHREKK</sequence>
<reference evidence="7" key="1">
    <citation type="journal article" date="2002" name="Proc. Natl. Acad. Sci. U.S.A.">
        <title>A hemocyanin from the Onychophora and the emergence of respiratory proteins.</title>
        <authorList>
            <person name="Kusche K."/>
            <person name="Ruhberg H."/>
            <person name="Burmester T."/>
        </authorList>
    </citation>
    <scope>NUCLEOTIDE SEQUENCE</scope>
</reference>
<dbReference type="PANTHER" id="PTHR11511">
    <property type="entry name" value="LARVAL STORAGE PROTEIN/PHENOLOXIDASE"/>
    <property type="match status" value="1"/>
</dbReference>
<dbReference type="Pfam" id="PF03723">
    <property type="entry name" value="Hemocyanin_C"/>
    <property type="match status" value="1"/>
</dbReference>
<evidence type="ECO:0000259" key="6">
    <source>
        <dbReference type="PROSITE" id="PS00498"/>
    </source>
</evidence>
<feature type="domain" description="Tyrosinase copper-binding" evidence="6">
    <location>
        <begin position="362"/>
        <end position="373"/>
    </location>
</feature>
<dbReference type="InterPro" id="IPR000896">
    <property type="entry name" value="Hemocyanin/hexamerin_mid_dom"/>
</dbReference>
<dbReference type="EMBL" id="AJ420966">
    <property type="protein sequence ID" value="CAD12808.1"/>
    <property type="molecule type" value="mRNA"/>
</dbReference>
<dbReference type="FunFam" id="2.60.40.1520:FF:000001">
    <property type="entry name" value="Hemocyanin subunit 2"/>
    <property type="match status" value="1"/>
</dbReference>
<evidence type="ECO:0000256" key="5">
    <source>
        <dbReference type="ARBA" id="ARBA00023157"/>
    </source>
</evidence>
<dbReference type="SUPFAM" id="SSF81296">
    <property type="entry name" value="E set domains"/>
    <property type="match status" value="1"/>
</dbReference>
<accession>Q8MPM7</accession>
<dbReference type="SMR" id="Q8MPM7"/>
<dbReference type="PROSITE" id="PS00498">
    <property type="entry name" value="TYROSINASE_2"/>
    <property type="match status" value="1"/>
</dbReference>
<dbReference type="InterPro" id="IPR005204">
    <property type="entry name" value="Hemocyanin_N"/>
</dbReference>
<dbReference type="Gene3D" id="1.20.1370.10">
    <property type="entry name" value="Hemocyanin, N-terminal domain"/>
    <property type="match status" value="1"/>
</dbReference>
<dbReference type="GO" id="GO:0005576">
    <property type="term" value="C:extracellular region"/>
    <property type="evidence" value="ECO:0007669"/>
    <property type="project" value="UniProtKB-SubCell"/>
</dbReference>
<evidence type="ECO:0000256" key="1">
    <source>
        <dbReference type="ARBA" id="ARBA00004613"/>
    </source>
</evidence>
<dbReference type="PANTHER" id="PTHR11511:SF4">
    <property type="entry name" value="PHENOLOXIDASE 2-RELATED"/>
    <property type="match status" value="1"/>
</dbReference>
<dbReference type="GO" id="GO:0046872">
    <property type="term" value="F:metal ion binding"/>
    <property type="evidence" value="ECO:0007669"/>
    <property type="project" value="UniProtKB-KW"/>
</dbReference>
<evidence type="ECO:0000313" key="7">
    <source>
        <dbReference type="EMBL" id="CAD12808.1"/>
    </source>
</evidence>
<evidence type="ECO:0000256" key="2">
    <source>
        <dbReference type="ARBA" id="ARBA00022525"/>
    </source>
</evidence>
<dbReference type="InterPro" id="IPR005203">
    <property type="entry name" value="Hemocyanin_C"/>
</dbReference>
<dbReference type="InterPro" id="IPR008922">
    <property type="entry name" value="Di-copper_centre_dom_sf"/>
</dbReference>
<gene>
    <name evidence="7" type="primary">hc</name>
</gene>
<dbReference type="InterPro" id="IPR014756">
    <property type="entry name" value="Ig_E-set"/>
</dbReference>
<organism evidence="7">
    <name type="scientific">Epiperipatus sp. TB-2001</name>
    <dbReference type="NCBI Taxonomy" id="180183"/>
    <lineage>
        <taxon>Eukaryota</taxon>
        <taxon>Metazoa</taxon>
        <taxon>Ecdysozoa</taxon>
        <taxon>Onychophora</taxon>
        <taxon>Udeonychophora</taxon>
        <taxon>Euonychophora</taxon>
        <taxon>Peripatidae</taxon>
        <taxon>Epiperipatus</taxon>
    </lineage>
</organism>
<dbReference type="SUPFAM" id="SSF48050">
    <property type="entry name" value="Hemocyanin, N-terminal domain"/>
    <property type="match status" value="1"/>
</dbReference>
<dbReference type="PRINTS" id="PR00187">
    <property type="entry name" value="HAEMOCYANIN"/>
</dbReference>
<dbReference type="AlphaFoldDB" id="Q8MPM7"/>
<dbReference type="InterPro" id="IPR036697">
    <property type="entry name" value="Hemocyanin_N_sf"/>
</dbReference>